<evidence type="ECO:0000313" key="4">
    <source>
        <dbReference type="EMBL" id="KIC95880.1"/>
    </source>
</evidence>
<dbReference type="PROSITE" id="PS50110">
    <property type="entry name" value="RESPONSE_REGULATORY"/>
    <property type="match status" value="1"/>
</dbReference>
<reference evidence="4 5" key="1">
    <citation type="submission" date="2014-11" db="EMBL/GenBank/DDBJ databases">
        <title>Genome sequence of Flavihumibacter solisilvae 3-3.</title>
        <authorList>
            <person name="Zhou G."/>
            <person name="Li M."/>
            <person name="Wang G."/>
        </authorList>
    </citation>
    <scope>NUCLEOTIDE SEQUENCE [LARGE SCALE GENOMIC DNA]</scope>
    <source>
        <strain evidence="4 5">3-3</strain>
    </source>
</reference>
<dbReference type="SMART" id="SM00448">
    <property type="entry name" value="REC"/>
    <property type="match status" value="1"/>
</dbReference>
<dbReference type="OrthoDB" id="2168082at2"/>
<dbReference type="InterPro" id="IPR007492">
    <property type="entry name" value="LytTR_DNA-bd_dom"/>
</dbReference>
<evidence type="ECO:0000259" key="2">
    <source>
        <dbReference type="PROSITE" id="PS50110"/>
    </source>
</evidence>
<dbReference type="AlphaFoldDB" id="A0A0C1INQ9"/>
<feature type="domain" description="HTH LytTR-type" evidence="3">
    <location>
        <begin position="148"/>
        <end position="255"/>
    </location>
</feature>
<evidence type="ECO:0008006" key="6">
    <source>
        <dbReference type="Google" id="ProtNLM"/>
    </source>
</evidence>
<dbReference type="Pfam" id="PF00072">
    <property type="entry name" value="Response_reg"/>
    <property type="match status" value="1"/>
</dbReference>
<sequence>MKVLIVEDENLLAKQLADLMRIVAPRSQVVGRTNSIRSTVNWLQTNEPPDLLLMDIELADGQCFEIFSQTNCKVPVIFTTAYDEYTLRAFKLNSIDYLLKPVREEELRSAIDKYSELHGNNREIIAENLLSLLGKAGLTASMNYRERFLVRHGQKMMPVNVSQVAYFLSSNKLTFIITREKQKYVVDHTLDEIEKMLDPGQFFRASRQLIIVHDIVQSVTSWFKGRLKISVSIPLDEEVIVSREKAAAFREWLGGN</sequence>
<evidence type="ECO:0000313" key="5">
    <source>
        <dbReference type="Proteomes" id="UP000031408"/>
    </source>
</evidence>
<dbReference type="STRING" id="1349421.OI18_04095"/>
<keyword evidence="5" id="KW-1185">Reference proteome</keyword>
<evidence type="ECO:0000256" key="1">
    <source>
        <dbReference type="PROSITE-ProRule" id="PRU00169"/>
    </source>
</evidence>
<dbReference type="Gene3D" id="2.40.50.1020">
    <property type="entry name" value="LytTr DNA-binding domain"/>
    <property type="match status" value="1"/>
</dbReference>
<evidence type="ECO:0000259" key="3">
    <source>
        <dbReference type="PROSITE" id="PS50930"/>
    </source>
</evidence>
<accession>A0A0C1INQ9</accession>
<dbReference type="GO" id="GO:0003677">
    <property type="term" value="F:DNA binding"/>
    <property type="evidence" value="ECO:0007669"/>
    <property type="project" value="InterPro"/>
</dbReference>
<comment type="caution">
    <text evidence="4">The sequence shown here is derived from an EMBL/GenBank/DDBJ whole genome shotgun (WGS) entry which is preliminary data.</text>
</comment>
<dbReference type="GO" id="GO:0000156">
    <property type="term" value="F:phosphorelay response regulator activity"/>
    <property type="evidence" value="ECO:0007669"/>
    <property type="project" value="InterPro"/>
</dbReference>
<name>A0A0C1INQ9_9BACT</name>
<dbReference type="Pfam" id="PF04397">
    <property type="entry name" value="LytTR"/>
    <property type="match status" value="1"/>
</dbReference>
<dbReference type="PANTHER" id="PTHR37299:SF1">
    <property type="entry name" value="STAGE 0 SPORULATION PROTEIN A HOMOLOG"/>
    <property type="match status" value="1"/>
</dbReference>
<keyword evidence="1" id="KW-0597">Phosphoprotein</keyword>
<dbReference type="EMBL" id="JSVC01000004">
    <property type="protein sequence ID" value="KIC95880.1"/>
    <property type="molecule type" value="Genomic_DNA"/>
</dbReference>
<dbReference type="PROSITE" id="PS50930">
    <property type="entry name" value="HTH_LYTTR"/>
    <property type="match status" value="1"/>
</dbReference>
<dbReference type="RefSeq" id="WP_039137461.1">
    <property type="nucleotide sequence ID" value="NZ_JSVC01000004.1"/>
</dbReference>
<organism evidence="4 5">
    <name type="scientific">Flavihumibacter solisilvae</name>
    <dbReference type="NCBI Taxonomy" id="1349421"/>
    <lineage>
        <taxon>Bacteria</taxon>
        <taxon>Pseudomonadati</taxon>
        <taxon>Bacteroidota</taxon>
        <taxon>Chitinophagia</taxon>
        <taxon>Chitinophagales</taxon>
        <taxon>Chitinophagaceae</taxon>
        <taxon>Flavihumibacter</taxon>
    </lineage>
</organism>
<dbReference type="InterPro" id="IPR001789">
    <property type="entry name" value="Sig_transdc_resp-reg_receiver"/>
</dbReference>
<dbReference type="InterPro" id="IPR011006">
    <property type="entry name" value="CheY-like_superfamily"/>
</dbReference>
<feature type="modified residue" description="4-aspartylphosphate" evidence="1">
    <location>
        <position position="55"/>
    </location>
</feature>
<dbReference type="Gene3D" id="3.40.50.2300">
    <property type="match status" value="1"/>
</dbReference>
<dbReference type="PANTHER" id="PTHR37299">
    <property type="entry name" value="TRANSCRIPTIONAL REGULATOR-RELATED"/>
    <property type="match status" value="1"/>
</dbReference>
<gene>
    <name evidence="4" type="ORF">OI18_04095</name>
</gene>
<dbReference type="InterPro" id="IPR046947">
    <property type="entry name" value="LytR-like"/>
</dbReference>
<dbReference type="SMART" id="SM00850">
    <property type="entry name" value="LytTR"/>
    <property type="match status" value="1"/>
</dbReference>
<dbReference type="SUPFAM" id="SSF52172">
    <property type="entry name" value="CheY-like"/>
    <property type="match status" value="1"/>
</dbReference>
<proteinExistence type="predicted"/>
<feature type="domain" description="Response regulatory" evidence="2">
    <location>
        <begin position="2"/>
        <end position="115"/>
    </location>
</feature>
<dbReference type="Proteomes" id="UP000031408">
    <property type="component" value="Unassembled WGS sequence"/>
</dbReference>
<protein>
    <recommendedName>
        <fullName evidence="6">LytTR family transcriptional regulator</fullName>
    </recommendedName>
</protein>